<sequence>MIDKEFLLIPGPTPLPPRVISAMTQPIINHRGPRFKEMFQKAMIALKELINCSGDVYLIPSSGTGAMELSVDNFTSKGDKVLVVDTGIFGERFYMMNVARGRNALRLKVEWGRAVQPEEITEVLISNSDVKAVFIAHNETSATTINDIKQISSRIKKMSDCFIIVDAVSSIGVTEIDIDNWGIDVLIGASQKGLMSPPGIGIVAASKRAVEYAMKKENETYYFDVKSIKKNADINQSFTTFPVSTFLGLSEALKMIQEEGYENIYKRHLIYRNLVRTALKEIGLELVANDADASPGLTGIYAPKGINANDIISMMRERYGVEIASAQGNLKGKAFRISHMGYINSNDLLVAISALECTLKDLGYNDIEMGIGTKKFLELRRKFEV</sequence>
<dbReference type="PATRIC" id="fig|1209989.3.peg.2107"/>
<evidence type="ECO:0000256" key="5">
    <source>
        <dbReference type="PIRSR" id="PIRSR000524-50"/>
    </source>
</evidence>
<evidence type="ECO:0000256" key="3">
    <source>
        <dbReference type="ARBA" id="ARBA00022898"/>
    </source>
</evidence>
<dbReference type="InterPro" id="IPR024169">
    <property type="entry name" value="SP_NH2Trfase/AEP_transaminase"/>
</dbReference>
<dbReference type="PANTHER" id="PTHR21152">
    <property type="entry name" value="AMINOTRANSFERASE CLASS V"/>
    <property type="match status" value="1"/>
</dbReference>
<evidence type="ECO:0000256" key="2">
    <source>
        <dbReference type="ARBA" id="ARBA00009236"/>
    </source>
</evidence>
<dbReference type="InterPro" id="IPR015422">
    <property type="entry name" value="PyrdxlP-dep_Trfase_small"/>
</dbReference>
<dbReference type="SUPFAM" id="SSF53383">
    <property type="entry name" value="PLP-dependent transferases"/>
    <property type="match status" value="1"/>
</dbReference>
<dbReference type="InterPro" id="IPR020578">
    <property type="entry name" value="Aminotrans_V_PyrdxlP_BS"/>
</dbReference>
<dbReference type="AlphaFoldDB" id="F4LWW0"/>
<dbReference type="Gene3D" id="3.90.1150.10">
    <property type="entry name" value="Aspartate Aminotransferase, domain 1"/>
    <property type="match status" value="1"/>
</dbReference>
<evidence type="ECO:0000256" key="4">
    <source>
        <dbReference type="PIRSR" id="PIRSR000524-1"/>
    </source>
</evidence>
<dbReference type="InterPro" id="IPR015424">
    <property type="entry name" value="PyrdxlP-dep_Trfase"/>
</dbReference>
<dbReference type="PANTHER" id="PTHR21152:SF40">
    <property type="entry name" value="ALANINE--GLYOXYLATE AMINOTRANSFERASE"/>
    <property type="match status" value="1"/>
</dbReference>
<dbReference type="Gene3D" id="3.40.640.10">
    <property type="entry name" value="Type I PLP-dependent aspartate aminotransferase-like (Major domain)"/>
    <property type="match status" value="1"/>
</dbReference>
<comment type="similarity">
    <text evidence="2 6">Belongs to the class-V pyridoxal-phosphate-dependent aminotransferase family.</text>
</comment>
<keyword evidence="9" id="KW-0032">Aminotransferase</keyword>
<evidence type="ECO:0000256" key="1">
    <source>
        <dbReference type="ARBA" id="ARBA00001933"/>
    </source>
</evidence>
<dbReference type="Pfam" id="PF00266">
    <property type="entry name" value="Aminotran_5"/>
    <property type="match status" value="1"/>
</dbReference>
<dbReference type="HOGENOM" id="CLU_027686_1_1_9"/>
<dbReference type="STRING" id="1209989.TepRe1_1696"/>
<dbReference type="InterPro" id="IPR015421">
    <property type="entry name" value="PyrdxlP-dep_Trfase_major"/>
</dbReference>
<dbReference type="InterPro" id="IPR000192">
    <property type="entry name" value="Aminotrans_V_dom"/>
</dbReference>
<feature type="modified residue" description="N6-(pyridoxal phosphate)lysine" evidence="5">
    <location>
        <position position="192"/>
    </location>
</feature>
<dbReference type="EC" id="2.6.1.44" evidence="9"/>
<keyword evidence="3 5" id="KW-0663">Pyridoxal phosphate</keyword>
<dbReference type="EMBL" id="HF563609">
    <property type="protein sequence ID" value="CCP26627.1"/>
    <property type="molecule type" value="Genomic_DNA"/>
</dbReference>
<comment type="cofactor">
    <cofactor evidence="1 5 7">
        <name>pyridoxal 5'-phosphate</name>
        <dbReference type="ChEBI" id="CHEBI:597326"/>
    </cofactor>
</comment>
<dbReference type="KEGG" id="tae:TepiRe1_1829"/>
<name>F4LWW0_TEPAE</name>
<evidence type="ECO:0000259" key="8">
    <source>
        <dbReference type="Pfam" id="PF00266"/>
    </source>
</evidence>
<proteinExistence type="inferred from homology"/>
<evidence type="ECO:0000313" key="10">
    <source>
        <dbReference type="Proteomes" id="UP000010802"/>
    </source>
</evidence>
<accession>F4LWW0</accession>
<evidence type="ECO:0000313" key="9">
    <source>
        <dbReference type="EMBL" id="CCP26627.1"/>
    </source>
</evidence>
<dbReference type="PROSITE" id="PS00595">
    <property type="entry name" value="AA_TRANSFER_CLASS_5"/>
    <property type="match status" value="1"/>
</dbReference>
<evidence type="ECO:0000256" key="7">
    <source>
        <dbReference type="RuleBase" id="RU004504"/>
    </source>
</evidence>
<protein>
    <submittedName>
        <fullName evidence="9">Alanine--glyoxylate transaminase</fullName>
        <ecNumber evidence="9">2.6.1.44</ecNumber>
    </submittedName>
</protein>
<evidence type="ECO:0000256" key="6">
    <source>
        <dbReference type="RuleBase" id="RU004075"/>
    </source>
</evidence>
<keyword evidence="10" id="KW-1185">Reference proteome</keyword>
<dbReference type="GO" id="GO:0008453">
    <property type="term" value="F:alanine-glyoxylate transaminase activity"/>
    <property type="evidence" value="ECO:0007669"/>
    <property type="project" value="UniProtKB-EC"/>
</dbReference>
<dbReference type="GO" id="GO:0019265">
    <property type="term" value="P:glycine biosynthetic process, by transamination of glyoxylate"/>
    <property type="evidence" value="ECO:0007669"/>
    <property type="project" value="TreeGrafter"/>
</dbReference>
<dbReference type="RefSeq" id="WP_013778754.1">
    <property type="nucleotide sequence ID" value="NC_015519.1"/>
</dbReference>
<dbReference type="PIRSF" id="PIRSF000524">
    <property type="entry name" value="SPT"/>
    <property type="match status" value="1"/>
</dbReference>
<dbReference type="eggNOG" id="COG0075">
    <property type="taxonomic scope" value="Bacteria"/>
</dbReference>
<feature type="binding site" evidence="4">
    <location>
        <position position="336"/>
    </location>
    <ligand>
        <name>substrate</name>
    </ligand>
</feature>
<organism evidence="9 10">
    <name type="scientific">Tepidanaerobacter acetatoxydans (strain DSM 21804 / JCM 16047 / Re1)</name>
    <dbReference type="NCBI Taxonomy" id="1209989"/>
    <lineage>
        <taxon>Bacteria</taxon>
        <taxon>Bacillati</taxon>
        <taxon>Bacillota</taxon>
        <taxon>Clostridia</taxon>
        <taxon>Thermosediminibacterales</taxon>
        <taxon>Tepidanaerobacteraceae</taxon>
        <taxon>Tepidanaerobacter</taxon>
    </lineage>
</organism>
<gene>
    <name evidence="9" type="ordered locus">TEPIRE1_1829</name>
</gene>
<keyword evidence="9" id="KW-0808">Transferase</keyword>
<feature type="domain" description="Aminotransferase class V" evidence="8">
    <location>
        <begin position="7"/>
        <end position="325"/>
    </location>
</feature>
<dbReference type="OrthoDB" id="389074at2"/>
<reference evidence="10" key="1">
    <citation type="journal article" date="2013" name="Genome Announc.">
        <title>First genome sequence of a syntrophic acetate-oxidizing bacterium, Tepidanaerobacter acetatoxydans strain Re1.</title>
        <authorList>
            <person name="Manzoor S."/>
            <person name="Bongcam-Rudloff E."/>
            <person name="Schnurer A."/>
            <person name="Muller B."/>
        </authorList>
    </citation>
    <scope>NUCLEOTIDE SEQUENCE [LARGE SCALE GENOMIC DNA]</scope>
    <source>
        <strain evidence="10">Re1</strain>
    </source>
</reference>
<accession>L0S4A1</accession>
<dbReference type="KEGG" id="tep:TepRe1_1696"/>
<dbReference type="Proteomes" id="UP000010802">
    <property type="component" value="Chromosome"/>
</dbReference>
<dbReference type="GO" id="GO:0004760">
    <property type="term" value="F:L-serine-pyruvate transaminase activity"/>
    <property type="evidence" value="ECO:0007669"/>
    <property type="project" value="TreeGrafter"/>
</dbReference>